<dbReference type="Proteomes" id="UP000503540">
    <property type="component" value="Chromosome"/>
</dbReference>
<dbReference type="EMBL" id="CP046172">
    <property type="protein sequence ID" value="QIS10526.1"/>
    <property type="molecule type" value="Genomic_DNA"/>
</dbReference>
<feature type="domain" description="MurNAc-LAA" evidence="3">
    <location>
        <begin position="140"/>
        <end position="262"/>
    </location>
</feature>
<evidence type="ECO:0000313" key="5">
    <source>
        <dbReference type="Proteomes" id="UP000503540"/>
    </source>
</evidence>
<keyword evidence="5" id="KW-1185">Reference proteome</keyword>
<evidence type="ECO:0000259" key="3">
    <source>
        <dbReference type="SMART" id="SM00646"/>
    </source>
</evidence>
<dbReference type="InterPro" id="IPR002508">
    <property type="entry name" value="MurNAc-LAA_cat"/>
</dbReference>
<evidence type="ECO:0000256" key="2">
    <source>
        <dbReference type="SAM" id="MobiDB-lite"/>
    </source>
</evidence>
<feature type="region of interest" description="Disordered" evidence="2">
    <location>
        <begin position="25"/>
        <end position="46"/>
    </location>
</feature>
<feature type="region of interest" description="Disordered" evidence="2">
    <location>
        <begin position="58"/>
        <end position="93"/>
    </location>
</feature>
<dbReference type="Pfam" id="PF01520">
    <property type="entry name" value="Amidase_3"/>
    <property type="match status" value="1"/>
</dbReference>
<dbReference type="CDD" id="cd02696">
    <property type="entry name" value="MurNAc-LAA"/>
    <property type="match status" value="1"/>
</dbReference>
<organism evidence="4 5">
    <name type="scientific">Nocardia arthritidis</name>
    <dbReference type="NCBI Taxonomy" id="228602"/>
    <lineage>
        <taxon>Bacteria</taxon>
        <taxon>Bacillati</taxon>
        <taxon>Actinomycetota</taxon>
        <taxon>Actinomycetes</taxon>
        <taxon>Mycobacteriales</taxon>
        <taxon>Nocardiaceae</taxon>
        <taxon>Nocardia</taxon>
    </lineage>
</organism>
<dbReference type="SMART" id="SM00646">
    <property type="entry name" value="Ami_3"/>
    <property type="match status" value="1"/>
</dbReference>
<evidence type="ECO:0000313" key="4">
    <source>
        <dbReference type="EMBL" id="QIS10526.1"/>
    </source>
</evidence>
<dbReference type="Gene3D" id="3.40.630.40">
    <property type="entry name" value="Zn-dependent exopeptidases"/>
    <property type="match status" value="1"/>
</dbReference>
<dbReference type="RefSeq" id="WP_167473494.1">
    <property type="nucleotide sequence ID" value="NZ_CP046172.1"/>
</dbReference>
<dbReference type="GO" id="GO:0009253">
    <property type="term" value="P:peptidoglycan catabolic process"/>
    <property type="evidence" value="ECO:0007669"/>
    <property type="project" value="InterPro"/>
</dbReference>
<reference evidence="4 5" key="1">
    <citation type="journal article" date="2019" name="ACS Chem. Biol.">
        <title>Identification and Mobilization of a Cryptic Antibiotic Biosynthesis Gene Locus from a Human-Pathogenic Nocardia Isolate.</title>
        <authorList>
            <person name="Herisse M."/>
            <person name="Ishida K."/>
            <person name="Porter J.L."/>
            <person name="Howden B."/>
            <person name="Hertweck C."/>
            <person name="Stinear T.P."/>
            <person name="Pidot S.J."/>
        </authorList>
    </citation>
    <scope>NUCLEOTIDE SEQUENCE [LARGE SCALE GENOMIC DNA]</scope>
    <source>
        <strain evidence="4 5">AUSMDU00012717</strain>
    </source>
</reference>
<dbReference type="PANTHER" id="PTHR30404">
    <property type="entry name" value="N-ACETYLMURAMOYL-L-ALANINE AMIDASE"/>
    <property type="match status" value="1"/>
</dbReference>
<dbReference type="PROSITE" id="PS51257">
    <property type="entry name" value="PROKAR_LIPOPROTEIN"/>
    <property type="match status" value="1"/>
</dbReference>
<dbReference type="GO" id="GO:0030288">
    <property type="term" value="C:outer membrane-bounded periplasmic space"/>
    <property type="evidence" value="ECO:0007669"/>
    <property type="project" value="TreeGrafter"/>
</dbReference>
<dbReference type="SUPFAM" id="SSF53187">
    <property type="entry name" value="Zn-dependent exopeptidases"/>
    <property type="match status" value="1"/>
</dbReference>
<accession>A0A6G9YBU1</accession>
<keyword evidence="1" id="KW-0378">Hydrolase</keyword>
<protein>
    <submittedName>
        <fullName evidence="4">N-acetylmuramoyl-L-alanine amidase</fullName>
    </submittedName>
</protein>
<gene>
    <name evidence="4" type="ORF">F5544_13185</name>
</gene>
<sequence>MEFCLPRAGLVIAASGALLGGCAGEAAQPPNPPPTGAPSSTAGAPSFTPVAAQRVVVLDPGHNGGNGANPAAINRQVPDGRGKTKACNTTGTSARDGYPEHAFNWAVAEQVRDLLTARGLRVVMTRNDDSGVGPCVDERAAIGNRGDAAAVVAIHADGADGAGAHGFHIAYSAPPLNAAQGEPSVRLANTLRDTMVGAGFATSSYVGSAGLDPRADLAGLNLSERPTALVECGNMRDPGDAALLESPDGRARIAAAIAAGITAYLG</sequence>
<dbReference type="KEGG" id="nah:F5544_13185"/>
<evidence type="ECO:0000256" key="1">
    <source>
        <dbReference type="ARBA" id="ARBA00022801"/>
    </source>
</evidence>
<name>A0A6G9YBU1_9NOCA</name>
<dbReference type="GO" id="GO:0008745">
    <property type="term" value="F:N-acetylmuramoyl-L-alanine amidase activity"/>
    <property type="evidence" value="ECO:0007669"/>
    <property type="project" value="InterPro"/>
</dbReference>
<dbReference type="AlphaFoldDB" id="A0A6G9YBU1"/>
<dbReference type="InterPro" id="IPR050695">
    <property type="entry name" value="N-acetylmuramoyl_amidase_3"/>
</dbReference>
<dbReference type="PANTHER" id="PTHR30404:SF0">
    <property type="entry name" value="N-ACETYLMURAMOYL-L-ALANINE AMIDASE AMIC"/>
    <property type="match status" value="1"/>
</dbReference>
<proteinExistence type="predicted"/>
<feature type="compositionally biased region" description="Low complexity" evidence="2">
    <location>
        <begin position="37"/>
        <end position="46"/>
    </location>
</feature>